<organism evidence="1">
    <name type="scientific">Homo sapiens</name>
    <name type="common">Human</name>
    <dbReference type="NCBI Taxonomy" id="9606"/>
    <lineage>
        <taxon>Eukaryota</taxon>
        <taxon>Metazoa</taxon>
        <taxon>Chordata</taxon>
        <taxon>Craniata</taxon>
        <taxon>Vertebrata</taxon>
        <taxon>Euteleostomi</taxon>
        <taxon>Mammalia</taxon>
        <taxon>Eutheria</taxon>
        <taxon>Euarchontoglires</taxon>
        <taxon>Primates</taxon>
        <taxon>Haplorrhini</taxon>
        <taxon>Catarrhini</taxon>
        <taxon>Hominidae</taxon>
        <taxon>Homo</taxon>
    </lineage>
</organism>
<evidence type="ECO:0000313" key="1">
    <source>
        <dbReference type="EMBL" id="AAP20104.1"/>
    </source>
</evidence>
<protein>
    <submittedName>
        <fullName evidence="1">Transformation-related gene 6</fullName>
    </submittedName>
</protein>
<accession>Q56VW4</accession>
<proteinExistence type="evidence at transcript level"/>
<reference evidence="1" key="1">
    <citation type="submission" date="2002-12" db="EMBL/GenBank/DDBJ databases">
        <title>Identification of human transforming gene.</title>
        <authorList>
            <person name="Kim J.W."/>
        </authorList>
    </citation>
    <scope>NUCLEOTIDE SEQUENCE</scope>
</reference>
<dbReference type="AlphaFoldDB" id="Q56VW4"/>
<name>Q56VW4_HUMAN</name>
<sequence>MKEKRGSEKFREQLSVTLGAGHSRSPSRRVLSVSFILRTWRLPYLGRHPSTCEGHLLLILTCPLALAAFILSQCQLPGCLYV</sequence>
<dbReference type="EMBL" id="AY191222">
    <property type="protein sequence ID" value="AAP20104.1"/>
    <property type="molecule type" value="mRNA"/>
</dbReference>